<dbReference type="Proteomes" id="UP000000377">
    <property type="component" value="Chromosome"/>
</dbReference>
<proteinExistence type="predicted"/>
<dbReference type="KEGG" id="sbh:SBI_00003"/>
<keyword evidence="2" id="KW-1185">Reference proteome</keyword>
<accession>D7BSU7</accession>
<name>D7BSU7_STRBB</name>
<reference evidence="1 2" key="1">
    <citation type="journal article" date="2010" name="J. Bacteriol.">
        <title>Genome sequence of the milbemycin-producing bacterium Streptomyces bingchenggensis.</title>
        <authorList>
            <person name="Wang X.J."/>
            <person name="Yan Y.J."/>
            <person name="Zhang B."/>
            <person name="An J."/>
            <person name="Wang J.J."/>
            <person name="Tian J."/>
            <person name="Jiang L."/>
            <person name="Chen Y.H."/>
            <person name="Huang S.X."/>
            <person name="Yin M."/>
            <person name="Zhang J."/>
            <person name="Gao A.L."/>
            <person name="Liu C.X."/>
            <person name="Zhu Z.X."/>
            <person name="Xiang W.S."/>
        </authorList>
    </citation>
    <scope>NUCLEOTIDE SEQUENCE [LARGE SCALE GENOMIC DNA]</scope>
    <source>
        <strain evidence="1 2">BCW-1</strain>
    </source>
</reference>
<evidence type="ECO:0000313" key="2">
    <source>
        <dbReference type="Proteomes" id="UP000000377"/>
    </source>
</evidence>
<evidence type="ECO:0008006" key="3">
    <source>
        <dbReference type="Google" id="ProtNLM"/>
    </source>
</evidence>
<dbReference type="EMBL" id="CP002047">
    <property type="protein sequence ID" value="ADI03124.1"/>
    <property type="molecule type" value="Genomic_DNA"/>
</dbReference>
<dbReference type="HOGENOM" id="CLU_979734_0_0_11"/>
<protein>
    <recommendedName>
        <fullName evidence="3">Polymerase nucleotidyl transferase domain-containing protein</fullName>
    </recommendedName>
</protein>
<dbReference type="AlphaFoldDB" id="D7BSU7"/>
<gene>
    <name evidence="1" type="ordered locus">SBI_00003</name>
</gene>
<dbReference type="RefSeq" id="WP_014172603.1">
    <property type="nucleotide sequence ID" value="NC_016582.1"/>
</dbReference>
<sequence length="284" mass="31961">MKRERATMLLGEMLDRLDQGAWPLNLVEEVYLFGSYIRGALEVGDIDVVVQHTTDERWKQESLDALFNGSDGYVTMRQALRGRRRGISFQFQERRTLEEEGFELLLLWRGGGGGEPVALARQRLDAITPDPAAGRAPRDHVLPPYETIADLLPRPVRIDLHRLCADGVATVSAFPLPDAHPRSVVAAAHAEERWTSNSPLRRAATAALAHLESTGQVLDRVEVHGQYLHQGTTDDDIDCFVDLGWRYWRRVKRYLGDGQAWFEVLPATTRKPLHALRITPASRA</sequence>
<dbReference type="PATRIC" id="fig|749414.3.peg.2"/>
<dbReference type="eggNOG" id="ENOG502ZDF5">
    <property type="taxonomic scope" value="Bacteria"/>
</dbReference>
<organism evidence="1 2">
    <name type="scientific">Streptomyces bingchenggensis (strain BCW-1)</name>
    <dbReference type="NCBI Taxonomy" id="749414"/>
    <lineage>
        <taxon>Bacteria</taxon>
        <taxon>Bacillati</taxon>
        <taxon>Actinomycetota</taxon>
        <taxon>Actinomycetes</taxon>
        <taxon>Kitasatosporales</taxon>
        <taxon>Streptomycetaceae</taxon>
        <taxon>Streptomyces</taxon>
    </lineage>
</organism>
<dbReference type="SUPFAM" id="SSF81301">
    <property type="entry name" value="Nucleotidyltransferase"/>
    <property type="match status" value="1"/>
</dbReference>
<evidence type="ECO:0000313" key="1">
    <source>
        <dbReference type="EMBL" id="ADI03124.1"/>
    </source>
</evidence>
<dbReference type="InterPro" id="IPR043519">
    <property type="entry name" value="NT_sf"/>
</dbReference>